<dbReference type="EMBL" id="JAYKYQ010000005">
    <property type="protein sequence ID" value="MEB3511166.1"/>
    <property type="molecule type" value="Genomic_DNA"/>
</dbReference>
<feature type="compositionally biased region" description="Basic and acidic residues" evidence="7">
    <location>
        <begin position="722"/>
        <end position="735"/>
    </location>
</feature>
<evidence type="ECO:0000259" key="9">
    <source>
        <dbReference type="PROSITE" id="PS50156"/>
    </source>
</evidence>
<feature type="transmembrane region" description="Helical" evidence="8">
    <location>
        <begin position="640"/>
        <end position="659"/>
    </location>
</feature>
<feature type="transmembrane region" description="Helical" evidence="8">
    <location>
        <begin position="243"/>
        <end position="264"/>
    </location>
</feature>
<feature type="transmembrane region" description="Helical" evidence="8">
    <location>
        <begin position="321"/>
        <end position="344"/>
    </location>
</feature>
<evidence type="ECO:0000313" key="11">
    <source>
        <dbReference type="Proteomes" id="UP001348098"/>
    </source>
</evidence>
<accession>A0ABU6AUW2</accession>
<name>A0ABU6AUW2_9NOCA</name>
<dbReference type="PROSITE" id="PS50156">
    <property type="entry name" value="SSD"/>
    <property type="match status" value="1"/>
</dbReference>
<reference evidence="10 11" key="1">
    <citation type="submission" date="2023-12" db="EMBL/GenBank/DDBJ databases">
        <title>novel species in genus Nocarida.</title>
        <authorList>
            <person name="Li Z."/>
        </authorList>
    </citation>
    <scope>NUCLEOTIDE SEQUENCE [LARGE SCALE GENOMIC DNA]</scope>
    <source>
        <strain evidence="10 11">CDC186</strain>
    </source>
</reference>
<evidence type="ECO:0000256" key="4">
    <source>
        <dbReference type="ARBA" id="ARBA00022692"/>
    </source>
</evidence>
<feature type="transmembrane region" description="Helical" evidence="8">
    <location>
        <begin position="665"/>
        <end position="687"/>
    </location>
</feature>
<feature type="region of interest" description="Disordered" evidence="7">
    <location>
        <begin position="712"/>
        <end position="735"/>
    </location>
</feature>
<keyword evidence="5 8" id="KW-1133">Transmembrane helix</keyword>
<feature type="transmembrane region" description="Helical" evidence="8">
    <location>
        <begin position="530"/>
        <end position="551"/>
    </location>
</feature>
<feature type="domain" description="SSD" evidence="9">
    <location>
        <begin position="238"/>
        <end position="342"/>
    </location>
</feature>
<comment type="similarity">
    <text evidence="2">Belongs to the resistance-nodulation-cell division (RND) (TC 2.A.6) family. MmpL subfamily.</text>
</comment>
<comment type="subcellular location">
    <subcellularLocation>
        <location evidence="1">Cell membrane</location>
        <topology evidence="1">Multi-pass membrane protein</topology>
    </subcellularLocation>
</comment>
<protein>
    <submittedName>
        <fullName evidence="10">MMPL family transporter</fullName>
    </submittedName>
</protein>
<evidence type="ECO:0000313" key="10">
    <source>
        <dbReference type="EMBL" id="MEB3511166.1"/>
    </source>
</evidence>
<dbReference type="Proteomes" id="UP001348098">
    <property type="component" value="Unassembled WGS sequence"/>
</dbReference>
<keyword evidence="11" id="KW-1185">Reference proteome</keyword>
<dbReference type="InterPro" id="IPR050545">
    <property type="entry name" value="Mycobact_MmpL"/>
</dbReference>
<gene>
    <name evidence="10" type="ORF">U3653_14150</name>
</gene>
<feature type="transmembrane region" description="Helical" evidence="8">
    <location>
        <begin position="381"/>
        <end position="398"/>
    </location>
</feature>
<proteinExistence type="inferred from homology"/>
<feature type="transmembrane region" description="Helical" evidence="8">
    <location>
        <begin position="588"/>
        <end position="607"/>
    </location>
</feature>
<organism evidence="10 11">
    <name type="scientific">Nocardia implantans</name>
    <dbReference type="NCBI Taxonomy" id="3108168"/>
    <lineage>
        <taxon>Bacteria</taxon>
        <taxon>Bacillati</taxon>
        <taxon>Actinomycetota</taxon>
        <taxon>Actinomycetes</taxon>
        <taxon>Mycobacteriales</taxon>
        <taxon>Nocardiaceae</taxon>
        <taxon>Nocardia</taxon>
    </lineage>
</organism>
<feature type="transmembrane region" description="Helical" evidence="8">
    <location>
        <begin position="285"/>
        <end position="309"/>
    </location>
</feature>
<evidence type="ECO:0000256" key="6">
    <source>
        <dbReference type="ARBA" id="ARBA00023136"/>
    </source>
</evidence>
<evidence type="ECO:0000256" key="2">
    <source>
        <dbReference type="ARBA" id="ARBA00010157"/>
    </source>
</evidence>
<keyword evidence="4 8" id="KW-0812">Transmembrane</keyword>
<evidence type="ECO:0000256" key="1">
    <source>
        <dbReference type="ARBA" id="ARBA00004651"/>
    </source>
</evidence>
<feature type="transmembrane region" description="Helical" evidence="8">
    <location>
        <begin position="198"/>
        <end position="231"/>
    </location>
</feature>
<keyword evidence="3" id="KW-1003">Cell membrane</keyword>
<dbReference type="SUPFAM" id="SSF82866">
    <property type="entry name" value="Multidrug efflux transporter AcrB transmembrane domain"/>
    <property type="match status" value="2"/>
</dbReference>
<sequence length="735" mass="79127">MFAEFTHWTDMLVRRRFTVIGVVVAALLALGGYGLGLDEHLSVSGWNDPTSESARAARLKDEAFGHDHIADVLLLYRAPAGRTIDDPAFAATVVGHLNSLPQRFPDRITKINATYWPTDTGLHLPDVFGSQDREYAFASVAIRGSDDTEIMRNYRKVADQFRIPGIEMEVAGGQPVAAALNDTMAHDQRRMELFAVPAVAVLLFFLFGGVVAAALPLIVGGLTVLGAWGVIRAMTTVMEVNSFVSPVVSMVGLGLAIDYGLFIVSRFREELADGRELPQAVRRTVATAGRTVVFSATIVVVAAGAILLFPQGFLRSFALGAMVTVALAALISITLLPAMLAVLGPRVDRLGFNRFHARRASDREADNPWGRVAGWVMKRPLAVAVPVVAILVLLIAPVRDVAFGGISERFLPPRHPARTAQQHFDQVFPLRQINPVDLVLITHNTADIDGVVARAGLAPGLIAPFPRAVQGPAHPSVFTTSTVLRDAHEANATIDYLRSMPVPKGTTVLVGGQPAVQRDSVDALLRRMPLMIALVFLVTTVLMVLAFGSLVLPLKAALLNLLGLGSTLGILTWIFVQGHGADLLEFTPQPIMALVLVLIVAVIYGLSTDYEIFLLARIVEARAAGATTTEAVRTGIARTGWIITAAALILLVVTGAFAWSDLVMMQYIAYGMVAALFIDATILRMLLVPATMRLLGDACWWAPSWLRRVVQRGGPDGTSSEPETRTEAVHGSERA</sequence>
<keyword evidence="6 8" id="KW-0472">Membrane</keyword>
<feature type="transmembrane region" description="Helical" evidence="8">
    <location>
        <begin position="17"/>
        <end position="36"/>
    </location>
</feature>
<dbReference type="Pfam" id="PF03176">
    <property type="entry name" value="MMPL"/>
    <property type="match status" value="2"/>
</dbReference>
<feature type="transmembrane region" description="Helical" evidence="8">
    <location>
        <begin position="558"/>
        <end position="576"/>
    </location>
</feature>
<evidence type="ECO:0000256" key="3">
    <source>
        <dbReference type="ARBA" id="ARBA00022475"/>
    </source>
</evidence>
<evidence type="ECO:0000256" key="8">
    <source>
        <dbReference type="SAM" id="Phobius"/>
    </source>
</evidence>
<evidence type="ECO:0000256" key="7">
    <source>
        <dbReference type="SAM" id="MobiDB-lite"/>
    </source>
</evidence>
<dbReference type="InterPro" id="IPR000731">
    <property type="entry name" value="SSD"/>
</dbReference>
<dbReference type="PANTHER" id="PTHR33406">
    <property type="entry name" value="MEMBRANE PROTEIN MJ1562-RELATED"/>
    <property type="match status" value="1"/>
</dbReference>
<evidence type="ECO:0000256" key="5">
    <source>
        <dbReference type="ARBA" id="ARBA00022989"/>
    </source>
</evidence>
<dbReference type="Gene3D" id="1.20.1640.10">
    <property type="entry name" value="Multidrug efflux transporter AcrB transmembrane domain"/>
    <property type="match status" value="2"/>
</dbReference>
<dbReference type="InterPro" id="IPR004869">
    <property type="entry name" value="MMPL_dom"/>
</dbReference>
<comment type="caution">
    <text evidence="10">The sequence shown here is derived from an EMBL/GenBank/DDBJ whole genome shotgun (WGS) entry which is preliminary data.</text>
</comment>
<dbReference type="RefSeq" id="WP_195080142.1">
    <property type="nucleotide sequence ID" value="NZ_JAYESH010000002.1"/>
</dbReference>
<dbReference type="PANTHER" id="PTHR33406:SF11">
    <property type="entry name" value="MEMBRANE PROTEIN SCO6666-RELATED"/>
    <property type="match status" value="1"/>
</dbReference>